<organism evidence="3 4">
    <name type="scientific">Psychromonas arctica</name>
    <dbReference type="NCBI Taxonomy" id="168275"/>
    <lineage>
        <taxon>Bacteria</taxon>
        <taxon>Pseudomonadati</taxon>
        <taxon>Pseudomonadota</taxon>
        <taxon>Gammaproteobacteria</taxon>
        <taxon>Alteromonadales</taxon>
        <taxon>Psychromonadaceae</taxon>
        <taxon>Psychromonas</taxon>
    </lineage>
</organism>
<gene>
    <name evidence="3" type="ORF">V6255_18455</name>
</gene>
<feature type="non-terminal residue" evidence="3">
    <location>
        <position position="1"/>
    </location>
</feature>
<feature type="domain" description="Proline dehydrogenase" evidence="2">
    <location>
        <begin position="2"/>
        <end position="73"/>
    </location>
</feature>
<keyword evidence="1" id="KW-0560">Oxidoreductase</keyword>
<dbReference type="EMBL" id="JBAKBA010000251">
    <property type="protein sequence ID" value="MEL0661091.1"/>
    <property type="molecule type" value="Genomic_DNA"/>
</dbReference>
<dbReference type="Gene3D" id="3.20.20.220">
    <property type="match status" value="1"/>
</dbReference>
<comment type="caution">
    <text evidence="3">The sequence shown here is derived from an EMBL/GenBank/DDBJ whole genome shotgun (WGS) entry which is preliminary data.</text>
</comment>
<protein>
    <submittedName>
        <fullName evidence="3">Proline dehydrogenase family protein</fullName>
    </submittedName>
</protein>
<proteinExistence type="predicted"/>
<evidence type="ECO:0000259" key="2">
    <source>
        <dbReference type="Pfam" id="PF01619"/>
    </source>
</evidence>
<dbReference type="SUPFAM" id="SSF51730">
    <property type="entry name" value="FAD-linked oxidoreductase"/>
    <property type="match status" value="1"/>
</dbReference>
<accession>A0ABU9HH53</accession>
<name>A0ABU9HH53_9GAMM</name>
<dbReference type="InterPro" id="IPR029041">
    <property type="entry name" value="FAD-linked_oxidoreductase-like"/>
</dbReference>
<evidence type="ECO:0000313" key="4">
    <source>
        <dbReference type="Proteomes" id="UP001366060"/>
    </source>
</evidence>
<sequence>HPTTQGWGKIGIVIQTYSKRALPVLAWIAALAKEQGDVIPLRLVKVAYWDTEIKLSQQNVFADYPVYTRKEATA</sequence>
<dbReference type="Pfam" id="PF01619">
    <property type="entry name" value="Pro_dh"/>
    <property type="match status" value="1"/>
</dbReference>
<reference evidence="3 4" key="1">
    <citation type="submission" date="2024-02" db="EMBL/GenBank/DDBJ databases">
        <title>Bacteria isolated from the canopy kelp, Nereocystis luetkeana.</title>
        <authorList>
            <person name="Pfister C.A."/>
            <person name="Younker I.T."/>
            <person name="Light S.H."/>
        </authorList>
    </citation>
    <scope>NUCLEOTIDE SEQUENCE [LARGE SCALE GENOMIC DNA]</scope>
    <source>
        <strain evidence="3 4">TI.2.07</strain>
    </source>
</reference>
<dbReference type="RefSeq" id="WP_341629429.1">
    <property type="nucleotide sequence ID" value="NZ_JBAKBA010000251.1"/>
</dbReference>
<evidence type="ECO:0000256" key="1">
    <source>
        <dbReference type="ARBA" id="ARBA00023002"/>
    </source>
</evidence>
<keyword evidence="4" id="KW-1185">Reference proteome</keyword>
<dbReference type="InterPro" id="IPR002872">
    <property type="entry name" value="Proline_DH_dom"/>
</dbReference>
<evidence type="ECO:0000313" key="3">
    <source>
        <dbReference type="EMBL" id="MEL0661091.1"/>
    </source>
</evidence>
<feature type="non-terminal residue" evidence="3">
    <location>
        <position position="74"/>
    </location>
</feature>
<dbReference type="Proteomes" id="UP001366060">
    <property type="component" value="Unassembled WGS sequence"/>
</dbReference>